<feature type="transmembrane region" description="Helical" evidence="2">
    <location>
        <begin position="235"/>
        <end position="258"/>
    </location>
</feature>
<keyword evidence="5" id="KW-1185">Reference proteome</keyword>
<evidence type="ECO:0000256" key="2">
    <source>
        <dbReference type="SAM" id="Phobius"/>
    </source>
</evidence>
<protein>
    <submittedName>
        <fullName evidence="4">Uncharacterized protein</fullName>
    </submittedName>
</protein>
<feature type="region of interest" description="Disordered" evidence="1">
    <location>
        <begin position="272"/>
        <end position="296"/>
    </location>
</feature>
<keyword evidence="2" id="KW-0472">Membrane</keyword>
<accession>A0A098VVL6</accession>
<dbReference type="Proteomes" id="UP000029725">
    <property type="component" value="Unassembled WGS sequence"/>
</dbReference>
<organism evidence="4 5">
    <name type="scientific">Mitosporidium daphniae</name>
    <dbReference type="NCBI Taxonomy" id="1485682"/>
    <lineage>
        <taxon>Eukaryota</taxon>
        <taxon>Fungi</taxon>
        <taxon>Fungi incertae sedis</taxon>
        <taxon>Microsporidia</taxon>
        <taxon>Mitosporidium</taxon>
    </lineage>
</organism>
<keyword evidence="2" id="KW-0812">Transmembrane</keyword>
<feature type="chain" id="PRO_5001950496" evidence="3">
    <location>
        <begin position="23"/>
        <end position="296"/>
    </location>
</feature>
<evidence type="ECO:0000313" key="5">
    <source>
        <dbReference type="Proteomes" id="UP000029725"/>
    </source>
</evidence>
<feature type="compositionally biased region" description="Basic and acidic residues" evidence="1">
    <location>
        <begin position="62"/>
        <end position="79"/>
    </location>
</feature>
<dbReference type="VEuPathDB" id="MicrosporidiaDB:DI09_11p420"/>
<feature type="region of interest" description="Disordered" evidence="1">
    <location>
        <begin position="31"/>
        <end position="79"/>
    </location>
</feature>
<keyword evidence="2" id="KW-1133">Transmembrane helix</keyword>
<sequence>MNSLLYYAIALLFLVSITFVDTDNVQEEQKVVGLQTGGQQEGTAGQGSNVDKVGDGNVPDLTEEKKEETDADKAKKAEEAKKAKDDEEFKATAAKHNITDKQCWVCKKCDEKEDKNCVDGQKCTNCVYNYTCVNGTTCSTECTGGTGCKDGKFCQKCSEGFFAWIGSLLTSLWDFIVPAWFINNLKAIMIGMAVIIGVTIILFIFTDLLDPVSNFFGGLYNKALGTSTSRGFFGIFSYQLVFSIISLCTLVIFSASYYKASLAALLDSLNPSQKPGDSAASKPAEQPSRANKSQIV</sequence>
<evidence type="ECO:0000256" key="3">
    <source>
        <dbReference type="SAM" id="SignalP"/>
    </source>
</evidence>
<evidence type="ECO:0000313" key="4">
    <source>
        <dbReference type="EMBL" id="KGG52997.1"/>
    </source>
</evidence>
<proteinExistence type="predicted"/>
<feature type="signal peptide" evidence="3">
    <location>
        <begin position="1"/>
        <end position="22"/>
    </location>
</feature>
<dbReference type="HOGENOM" id="CLU_940352_0_0_1"/>
<dbReference type="EMBL" id="JMKJ01000022">
    <property type="protein sequence ID" value="KGG52997.1"/>
    <property type="molecule type" value="Genomic_DNA"/>
</dbReference>
<dbReference type="GeneID" id="25258153"/>
<feature type="non-terminal residue" evidence="4">
    <location>
        <position position="296"/>
    </location>
</feature>
<gene>
    <name evidence="4" type="ORF">DI09_11p420</name>
</gene>
<name>A0A098VVL6_9MICR</name>
<comment type="caution">
    <text evidence="4">The sequence shown here is derived from an EMBL/GenBank/DDBJ whole genome shotgun (WGS) entry which is preliminary data.</text>
</comment>
<feature type="transmembrane region" description="Helical" evidence="2">
    <location>
        <begin position="161"/>
        <end position="181"/>
    </location>
</feature>
<feature type="transmembrane region" description="Helical" evidence="2">
    <location>
        <begin position="188"/>
        <end position="206"/>
    </location>
</feature>
<evidence type="ECO:0000256" key="1">
    <source>
        <dbReference type="SAM" id="MobiDB-lite"/>
    </source>
</evidence>
<keyword evidence="3" id="KW-0732">Signal</keyword>
<dbReference type="RefSeq" id="XP_013239424.1">
    <property type="nucleotide sequence ID" value="XM_013383970.1"/>
</dbReference>
<reference evidence="4 5" key="1">
    <citation type="submission" date="2014-04" db="EMBL/GenBank/DDBJ databases">
        <title>A new species of microsporidia sheds light on the evolution of extreme parasitism.</title>
        <authorList>
            <person name="Haag K.L."/>
            <person name="James T.Y."/>
            <person name="Larsson R."/>
            <person name="Schaer T.M."/>
            <person name="Refardt D."/>
            <person name="Pombert J.-F."/>
            <person name="Ebert D."/>
        </authorList>
    </citation>
    <scope>NUCLEOTIDE SEQUENCE [LARGE SCALE GENOMIC DNA]</scope>
    <source>
        <strain evidence="4 5">UGP3</strain>
        <tissue evidence="4">Spores</tissue>
    </source>
</reference>
<dbReference type="AlphaFoldDB" id="A0A098VVL6"/>